<reference evidence="1 2" key="1">
    <citation type="journal article" date="2016" name="Nat. Commun.">
        <title>Thousands of microbial genomes shed light on interconnected biogeochemical processes in an aquifer system.</title>
        <authorList>
            <person name="Anantharaman K."/>
            <person name="Brown C.T."/>
            <person name="Hug L.A."/>
            <person name="Sharon I."/>
            <person name="Castelle C.J."/>
            <person name="Probst A.J."/>
            <person name="Thomas B.C."/>
            <person name="Singh A."/>
            <person name="Wilkins M.J."/>
            <person name="Karaoz U."/>
            <person name="Brodie E.L."/>
            <person name="Williams K.H."/>
            <person name="Hubbard S.S."/>
            <person name="Banfield J.F."/>
        </authorList>
    </citation>
    <scope>NUCLEOTIDE SEQUENCE [LARGE SCALE GENOMIC DNA]</scope>
</reference>
<comment type="caution">
    <text evidence="1">The sequence shown here is derived from an EMBL/GenBank/DDBJ whole genome shotgun (WGS) entry which is preliminary data.</text>
</comment>
<dbReference type="AlphaFoldDB" id="A0A1G2BQS9"/>
<dbReference type="EMBL" id="MHKO01000058">
    <property type="protein sequence ID" value="OGY90929.1"/>
    <property type="molecule type" value="Genomic_DNA"/>
</dbReference>
<organism evidence="1 2">
    <name type="scientific">Candidatus Komeilibacteria bacterium RIFCSPLOWO2_02_FULL_48_11</name>
    <dbReference type="NCBI Taxonomy" id="1798553"/>
    <lineage>
        <taxon>Bacteria</taxon>
        <taxon>Candidatus Komeiliibacteriota</taxon>
    </lineage>
</organism>
<gene>
    <name evidence="1" type="ORF">A3H70_01800</name>
</gene>
<protein>
    <submittedName>
        <fullName evidence="1">Uncharacterized protein</fullName>
    </submittedName>
</protein>
<dbReference type="Proteomes" id="UP000178109">
    <property type="component" value="Unassembled WGS sequence"/>
</dbReference>
<evidence type="ECO:0000313" key="1">
    <source>
        <dbReference type="EMBL" id="OGY90929.1"/>
    </source>
</evidence>
<evidence type="ECO:0000313" key="2">
    <source>
        <dbReference type="Proteomes" id="UP000178109"/>
    </source>
</evidence>
<name>A0A1G2BQS9_9BACT</name>
<accession>A0A1G2BQS9</accession>
<proteinExistence type="predicted"/>
<sequence length="117" mass="10768">MIFSNLACLRNWILAKAFDSRERKAPLLPPEVGKGASGGAGLSVAGGGGGAAGGVMGVSSAIALAEADSGGVTTGGVDDAAGEDVGVSVGATGAGGMPGGIGDSVGVVVIGSSGIVI</sequence>